<feature type="compositionally biased region" description="Basic residues" evidence="1">
    <location>
        <begin position="63"/>
        <end position="78"/>
    </location>
</feature>
<proteinExistence type="predicted"/>
<keyword evidence="3" id="KW-1185">Reference proteome</keyword>
<feature type="compositionally biased region" description="Basic and acidic residues" evidence="1">
    <location>
        <begin position="83"/>
        <end position="92"/>
    </location>
</feature>
<feature type="region of interest" description="Disordered" evidence="1">
    <location>
        <begin position="1"/>
        <end position="26"/>
    </location>
</feature>
<evidence type="ECO:0000313" key="2">
    <source>
        <dbReference type="EMBL" id="CAJ1938924.1"/>
    </source>
</evidence>
<dbReference type="EMBL" id="CAKOGP040000779">
    <property type="protein sequence ID" value="CAJ1938924.1"/>
    <property type="molecule type" value="Genomic_DNA"/>
</dbReference>
<evidence type="ECO:0000256" key="1">
    <source>
        <dbReference type="SAM" id="MobiDB-lite"/>
    </source>
</evidence>
<name>A0AAD2FGL9_9STRA</name>
<feature type="region of interest" description="Disordered" evidence="1">
    <location>
        <begin position="158"/>
        <end position="209"/>
    </location>
</feature>
<gene>
    <name evidence="2" type="ORF">CYCCA115_LOCUS6336</name>
</gene>
<protein>
    <submittedName>
        <fullName evidence="2">Uncharacterized protein</fullName>
    </submittedName>
</protein>
<sequence length="288" mass="33517">MSTGSPKRGWSPHSAALKRRQRKSSADASKILGALGNLDIASDDEDIDLFKMAMEKDKDKPLRKGRRKGSSPAKKRSMSPRNKLLENKKLAEKNGGQVPLQEDIPPAIAEKLAIISDPETDIKERIKLEVEMRKNPEEEEYLAIFRTKFDRKKFLSVKEQKDKEEQEQLQKNLKEEELRKKQEEEEFARARQAELDAQREKEEREERMKEEVRLHRAKVLVQDSEEVRKNAEKMLVGVIEKMALNEMEEKERQARIEEFLQKEGADLTHVEKELAKALMEQKSTRTDL</sequence>
<feature type="region of interest" description="Disordered" evidence="1">
    <location>
        <begin position="54"/>
        <end position="103"/>
    </location>
</feature>
<comment type="caution">
    <text evidence="2">The sequence shown here is derived from an EMBL/GenBank/DDBJ whole genome shotgun (WGS) entry which is preliminary data.</text>
</comment>
<evidence type="ECO:0000313" key="3">
    <source>
        <dbReference type="Proteomes" id="UP001295423"/>
    </source>
</evidence>
<accession>A0AAD2FGL9</accession>
<dbReference type="AlphaFoldDB" id="A0AAD2FGL9"/>
<organism evidence="2 3">
    <name type="scientific">Cylindrotheca closterium</name>
    <dbReference type="NCBI Taxonomy" id="2856"/>
    <lineage>
        <taxon>Eukaryota</taxon>
        <taxon>Sar</taxon>
        <taxon>Stramenopiles</taxon>
        <taxon>Ochrophyta</taxon>
        <taxon>Bacillariophyta</taxon>
        <taxon>Bacillariophyceae</taxon>
        <taxon>Bacillariophycidae</taxon>
        <taxon>Bacillariales</taxon>
        <taxon>Bacillariaceae</taxon>
        <taxon>Cylindrotheca</taxon>
    </lineage>
</organism>
<dbReference type="Proteomes" id="UP001295423">
    <property type="component" value="Unassembled WGS sequence"/>
</dbReference>
<reference evidence="2" key="1">
    <citation type="submission" date="2023-08" db="EMBL/GenBank/DDBJ databases">
        <authorList>
            <person name="Audoor S."/>
            <person name="Bilcke G."/>
        </authorList>
    </citation>
    <scope>NUCLEOTIDE SEQUENCE</scope>
</reference>